<protein>
    <recommendedName>
        <fullName evidence="4 11">Flagellar protein FliL</fullName>
    </recommendedName>
</protein>
<dbReference type="EMBL" id="JAFNAA010000001">
    <property type="protein sequence ID" value="MBO1106764.1"/>
    <property type="molecule type" value="Genomic_DNA"/>
</dbReference>
<dbReference type="GO" id="GO:0071978">
    <property type="term" value="P:bacterial-type flagellum-dependent swarming motility"/>
    <property type="evidence" value="ECO:0007669"/>
    <property type="project" value="TreeGrafter"/>
</dbReference>
<keyword evidence="12" id="KW-0966">Cell projection</keyword>
<evidence type="ECO:0000313" key="12">
    <source>
        <dbReference type="EMBL" id="MBO1106764.1"/>
    </source>
</evidence>
<evidence type="ECO:0000256" key="8">
    <source>
        <dbReference type="ARBA" id="ARBA00022779"/>
    </source>
</evidence>
<dbReference type="Pfam" id="PF03748">
    <property type="entry name" value="FliL"/>
    <property type="match status" value="1"/>
</dbReference>
<keyword evidence="11" id="KW-0997">Cell inner membrane</keyword>
<dbReference type="PANTHER" id="PTHR35091:SF2">
    <property type="entry name" value="FLAGELLAR PROTEIN FLIL"/>
    <property type="match status" value="1"/>
</dbReference>
<evidence type="ECO:0000256" key="9">
    <source>
        <dbReference type="ARBA" id="ARBA00022989"/>
    </source>
</evidence>
<reference evidence="12" key="1">
    <citation type="submission" date="2021-03" db="EMBL/GenBank/DDBJ databases">
        <title>Plesiomonas shigelloides zfcc0051, isolated from zebrafish feces.</title>
        <authorList>
            <person name="Vanderhoek Z."/>
            <person name="Gaulke C."/>
        </authorList>
    </citation>
    <scope>NUCLEOTIDE SEQUENCE</scope>
    <source>
        <strain evidence="12">Zfcc0051</strain>
    </source>
</reference>
<dbReference type="GO" id="GO:0005886">
    <property type="term" value="C:plasma membrane"/>
    <property type="evidence" value="ECO:0007669"/>
    <property type="project" value="UniProtKB-SubCell"/>
</dbReference>
<keyword evidence="12" id="KW-0969">Cilium</keyword>
<keyword evidence="12" id="KW-0282">Flagellum</keyword>
<dbReference type="Proteomes" id="UP000664658">
    <property type="component" value="Unassembled WGS sequence"/>
</dbReference>
<dbReference type="GO" id="GO:0006935">
    <property type="term" value="P:chemotaxis"/>
    <property type="evidence" value="ECO:0007669"/>
    <property type="project" value="UniProtKB-KW"/>
</dbReference>
<evidence type="ECO:0000256" key="4">
    <source>
        <dbReference type="ARBA" id="ARBA00021812"/>
    </source>
</evidence>
<evidence type="ECO:0000256" key="1">
    <source>
        <dbReference type="ARBA" id="ARBA00002254"/>
    </source>
</evidence>
<evidence type="ECO:0000256" key="10">
    <source>
        <dbReference type="ARBA" id="ARBA00023136"/>
    </source>
</evidence>
<dbReference type="RefSeq" id="WP_047708896.1">
    <property type="nucleotide sequence ID" value="NZ_CP076372.1"/>
</dbReference>
<keyword evidence="5" id="KW-1003">Cell membrane</keyword>
<evidence type="ECO:0000256" key="3">
    <source>
        <dbReference type="ARBA" id="ARBA00008281"/>
    </source>
</evidence>
<evidence type="ECO:0000313" key="13">
    <source>
        <dbReference type="Proteomes" id="UP000664658"/>
    </source>
</evidence>
<keyword evidence="8 11" id="KW-0283">Flagellar rotation</keyword>
<comment type="caution">
    <text evidence="12">The sequence shown here is derived from an EMBL/GenBank/DDBJ whole genome shotgun (WGS) entry which is preliminary data.</text>
</comment>
<dbReference type="GO" id="GO:0009425">
    <property type="term" value="C:bacterial-type flagellum basal body"/>
    <property type="evidence" value="ECO:0007669"/>
    <property type="project" value="InterPro"/>
</dbReference>
<comment type="subcellular location">
    <subcellularLocation>
        <location evidence="11">Cell inner membrane</location>
    </subcellularLocation>
    <subcellularLocation>
        <location evidence="2">Cell membrane</location>
        <topology evidence="2">Single-pass membrane protein</topology>
    </subcellularLocation>
</comment>
<keyword evidence="6 11" id="KW-0145">Chemotaxis</keyword>
<proteinExistence type="inferred from homology"/>
<keyword evidence="7 11" id="KW-0812">Transmembrane</keyword>
<evidence type="ECO:0000256" key="2">
    <source>
        <dbReference type="ARBA" id="ARBA00004162"/>
    </source>
</evidence>
<dbReference type="AlphaFoldDB" id="A0A379CL30"/>
<keyword evidence="9 11" id="KW-1133">Transmembrane helix</keyword>
<evidence type="ECO:0000256" key="5">
    <source>
        <dbReference type="ARBA" id="ARBA00022475"/>
    </source>
</evidence>
<comment type="similarity">
    <text evidence="3 11">Belongs to the FliL family.</text>
</comment>
<evidence type="ECO:0000256" key="7">
    <source>
        <dbReference type="ARBA" id="ARBA00022692"/>
    </source>
</evidence>
<accession>A0A379CL30</accession>
<keyword evidence="10 11" id="KW-0472">Membrane</keyword>
<dbReference type="PANTHER" id="PTHR35091">
    <property type="entry name" value="FLAGELLAR PROTEIN FLIL"/>
    <property type="match status" value="1"/>
</dbReference>
<feature type="transmembrane region" description="Helical" evidence="11">
    <location>
        <begin position="20"/>
        <end position="41"/>
    </location>
</feature>
<evidence type="ECO:0000256" key="11">
    <source>
        <dbReference type="RuleBase" id="RU364125"/>
    </source>
</evidence>
<sequence length="164" mass="18169">MAENLTLDGNASGNNKKRWLIIGLIALLVIGAGAGGYYWFAADKSESLPKKGFSPVLGTMAMYVNTSRPFVFNVSGGLRDRLVEIRVQLLVRSETDRALVQANLPLIESIILSSFSAATVEQWRDPRSRELLRDQALKEVRDSMEKLVNAPAVEQILLTSYVMQ</sequence>
<dbReference type="InterPro" id="IPR005503">
    <property type="entry name" value="FliL"/>
</dbReference>
<gene>
    <name evidence="12" type="ORF">J2R62_00760</name>
</gene>
<name>A0A379CL30_PLESH</name>
<organism evidence="12 13">
    <name type="scientific">Plesiomonas shigelloides</name>
    <name type="common">Aeromonas shigelloides</name>
    <dbReference type="NCBI Taxonomy" id="703"/>
    <lineage>
        <taxon>Bacteria</taxon>
        <taxon>Pseudomonadati</taxon>
        <taxon>Pseudomonadota</taxon>
        <taxon>Gammaproteobacteria</taxon>
        <taxon>Enterobacterales</taxon>
        <taxon>Enterobacteriaceae</taxon>
        <taxon>Plesiomonas</taxon>
    </lineage>
</organism>
<comment type="function">
    <text evidence="1 11">Controls the rotational direction of flagella during chemotaxis.</text>
</comment>
<evidence type="ECO:0000256" key="6">
    <source>
        <dbReference type="ARBA" id="ARBA00022500"/>
    </source>
</evidence>